<reference evidence="1" key="1">
    <citation type="journal article" date="2015" name="Nature">
        <title>Complex archaea that bridge the gap between prokaryotes and eukaryotes.</title>
        <authorList>
            <person name="Spang A."/>
            <person name="Saw J.H."/>
            <person name="Jorgensen S.L."/>
            <person name="Zaremba-Niedzwiedzka K."/>
            <person name="Martijn J."/>
            <person name="Lind A.E."/>
            <person name="van Eijk R."/>
            <person name="Schleper C."/>
            <person name="Guy L."/>
            <person name="Ettema T.J."/>
        </authorList>
    </citation>
    <scope>NUCLEOTIDE SEQUENCE</scope>
</reference>
<dbReference type="EMBL" id="LAZR01006022">
    <property type="protein sequence ID" value="KKM95324.1"/>
    <property type="molecule type" value="Genomic_DNA"/>
</dbReference>
<name>A0A0F9LK17_9ZZZZ</name>
<proteinExistence type="predicted"/>
<accession>A0A0F9LK17</accession>
<sequence>MSFIYKQHDDYSSPFDSSRCAANVAWGGRSVSFHQCERNKKLKPDQDGNLWCWQHHPDYIKEKREKEEAKWEQEKESQNAKWRRQRAMRNACEGVPTEMLETIKVKYLLNLR</sequence>
<comment type="caution">
    <text evidence="1">The sequence shown here is derived from an EMBL/GenBank/DDBJ whole genome shotgun (WGS) entry which is preliminary data.</text>
</comment>
<protein>
    <submittedName>
        <fullName evidence="1">Uncharacterized protein</fullName>
    </submittedName>
</protein>
<gene>
    <name evidence="1" type="ORF">LCGC14_1189420</name>
</gene>
<organism evidence="1">
    <name type="scientific">marine sediment metagenome</name>
    <dbReference type="NCBI Taxonomy" id="412755"/>
    <lineage>
        <taxon>unclassified sequences</taxon>
        <taxon>metagenomes</taxon>
        <taxon>ecological metagenomes</taxon>
    </lineage>
</organism>
<evidence type="ECO:0000313" key="1">
    <source>
        <dbReference type="EMBL" id="KKM95324.1"/>
    </source>
</evidence>
<dbReference type="AlphaFoldDB" id="A0A0F9LK17"/>